<feature type="chain" id="PRO_5030676587" evidence="2">
    <location>
        <begin position="22"/>
        <end position="213"/>
    </location>
</feature>
<feature type="compositionally biased region" description="Pro residues" evidence="1">
    <location>
        <begin position="57"/>
        <end position="86"/>
    </location>
</feature>
<dbReference type="EMBL" id="JAARLZ010000010">
    <property type="protein sequence ID" value="NII08183.1"/>
    <property type="molecule type" value="Genomic_DNA"/>
</dbReference>
<evidence type="ECO:0000259" key="3">
    <source>
        <dbReference type="Pfam" id="PF13511"/>
    </source>
</evidence>
<keyword evidence="5" id="KW-1185">Reference proteome</keyword>
<dbReference type="InterPro" id="IPR025392">
    <property type="entry name" value="DUF4124"/>
</dbReference>
<evidence type="ECO:0000256" key="1">
    <source>
        <dbReference type="SAM" id="MobiDB-lite"/>
    </source>
</evidence>
<organism evidence="4 5">
    <name type="scientific">Luteibacter anthropi</name>
    <dbReference type="NCBI Taxonomy" id="564369"/>
    <lineage>
        <taxon>Bacteria</taxon>
        <taxon>Pseudomonadati</taxon>
        <taxon>Pseudomonadota</taxon>
        <taxon>Gammaproteobacteria</taxon>
        <taxon>Lysobacterales</taxon>
        <taxon>Rhodanobacteraceae</taxon>
        <taxon>Luteibacter</taxon>
    </lineage>
</organism>
<dbReference type="Pfam" id="PF13511">
    <property type="entry name" value="DUF4124"/>
    <property type="match status" value="1"/>
</dbReference>
<evidence type="ECO:0000313" key="4">
    <source>
        <dbReference type="EMBL" id="NII08183.1"/>
    </source>
</evidence>
<sequence length="213" mass="22515">MPACRYIASIVLLALPCALQAQTVYKCVAHGETSYQQSPCATNQKQETIRLEVPGPTTAPTPVPAPPPRVADAAPPPLPPPAPRPPPRMYGCIRATDGKPYTSPTGQTQPYMAPFGVLGAVSSGLADAYGSPNAAVASAPELNRGKGNVGALVNSNYVWVQDSCRELSPAETCQVLRDDADANDKALRNAFSSQRAPFEAREAELRTQLASCR</sequence>
<evidence type="ECO:0000313" key="5">
    <source>
        <dbReference type="Proteomes" id="UP000490980"/>
    </source>
</evidence>
<reference evidence="4 5" key="1">
    <citation type="submission" date="2020-03" db="EMBL/GenBank/DDBJ databases">
        <authorList>
            <person name="Lai Q."/>
        </authorList>
    </citation>
    <scope>NUCLEOTIDE SEQUENCE [LARGE SCALE GENOMIC DNA]</scope>
    <source>
        <strain evidence="4 5">CCUG 25036</strain>
    </source>
</reference>
<evidence type="ECO:0000256" key="2">
    <source>
        <dbReference type="SAM" id="SignalP"/>
    </source>
</evidence>
<accession>A0A7X5UDG0</accession>
<comment type="caution">
    <text evidence="4">The sequence shown here is derived from an EMBL/GenBank/DDBJ whole genome shotgun (WGS) entry which is preliminary data.</text>
</comment>
<proteinExistence type="predicted"/>
<dbReference type="RefSeq" id="WP_166950684.1">
    <property type="nucleotide sequence ID" value="NZ_JAARLZ010000010.1"/>
</dbReference>
<feature type="signal peptide" evidence="2">
    <location>
        <begin position="1"/>
        <end position="21"/>
    </location>
</feature>
<protein>
    <submittedName>
        <fullName evidence="4">DUF4124 domain-containing protein</fullName>
    </submittedName>
</protein>
<feature type="region of interest" description="Disordered" evidence="1">
    <location>
        <begin position="52"/>
        <end position="86"/>
    </location>
</feature>
<dbReference type="AlphaFoldDB" id="A0A7X5UDG0"/>
<dbReference type="Proteomes" id="UP000490980">
    <property type="component" value="Unassembled WGS sequence"/>
</dbReference>
<keyword evidence="2" id="KW-0732">Signal</keyword>
<name>A0A7X5UDG0_9GAMM</name>
<feature type="domain" description="DUF4124" evidence="3">
    <location>
        <begin position="12"/>
        <end position="64"/>
    </location>
</feature>
<gene>
    <name evidence="4" type="ORF">HBF25_17500</name>
</gene>